<keyword evidence="2" id="KW-1185">Reference proteome</keyword>
<dbReference type="EMBL" id="JUGD01000036">
    <property type="protein sequence ID" value="RAM61606.1"/>
    <property type="molecule type" value="Genomic_DNA"/>
</dbReference>
<evidence type="ECO:0000313" key="1">
    <source>
        <dbReference type="EMBL" id="RAM61606.1"/>
    </source>
</evidence>
<protein>
    <recommendedName>
        <fullName evidence="3">DUF3396 domain-containing protein</fullName>
    </recommendedName>
</protein>
<proteinExistence type="predicted"/>
<dbReference type="Proteomes" id="UP000248631">
    <property type="component" value="Unassembled WGS sequence"/>
</dbReference>
<sequence length="142" mass="16311">MFENDQESEYTQQLFKRFPGFDFQDAGAFSFQARAIHNRIKCVNWLTVLCDALVEELGGRDKMRAALEPVCKVHDYPGGVVIQAGATPQIGDTWRDDVPEAYRLVARYTKAIRFETYRSGLFRVPQGLDGNEETLAWVRRFD</sequence>
<accession>A0ABX9BUZ1</accession>
<evidence type="ECO:0008006" key="3">
    <source>
        <dbReference type="Google" id="ProtNLM"/>
    </source>
</evidence>
<gene>
    <name evidence="1" type="ORF">RB24_24775</name>
</gene>
<organism evidence="1 2">
    <name type="scientific">Herbaspirillum rubrisubalbicans</name>
    <dbReference type="NCBI Taxonomy" id="80842"/>
    <lineage>
        <taxon>Bacteria</taxon>
        <taxon>Pseudomonadati</taxon>
        <taxon>Pseudomonadota</taxon>
        <taxon>Betaproteobacteria</taxon>
        <taxon>Burkholderiales</taxon>
        <taxon>Oxalobacteraceae</taxon>
        <taxon>Herbaspirillum</taxon>
    </lineage>
</organism>
<dbReference type="InterPro" id="IPR021815">
    <property type="entry name" value="TsiV"/>
</dbReference>
<comment type="caution">
    <text evidence="1">The sequence shown here is derived from an EMBL/GenBank/DDBJ whole genome shotgun (WGS) entry which is preliminary data.</text>
</comment>
<name>A0ABX9BUZ1_9BURK</name>
<reference evidence="1 2" key="1">
    <citation type="submission" date="2014-12" db="EMBL/GenBank/DDBJ databases">
        <title>Complete genome sequence of Herbaspirillum rubrisubalbicans Os38.</title>
        <authorList>
            <person name="Chen M."/>
            <person name="An Q."/>
        </authorList>
    </citation>
    <scope>NUCLEOTIDE SEQUENCE [LARGE SCALE GENOMIC DNA]</scope>
    <source>
        <strain evidence="1 2">Os38</strain>
    </source>
</reference>
<evidence type="ECO:0000313" key="2">
    <source>
        <dbReference type="Proteomes" id="UP000248631"/>
    </source>
</evidence>
<dbReference type="Pfam" id="PF11876">
    <property type="entry name" value="TsiV"/>
    <property type="match status" value="1"/>
</dbReference>